<accession>A0A1I5ZYN1</accession>
<dbReference type="AlphaFoldDB" id="A0A1I5ZYN1"/>
<dbReference type="OrthoDB" id="32865at2"/>
<proteinExistence type="predicted"/>
<name>A0A1I5ZYN1_9BACI</name>
<dbReference type="RefSeq" id="WP_093537673.1">
    <property type="nucleotide sequence ID" value="NZ_FOXU01000006.1"/>
</dbReference>
<dbReference type="STRING" id="126156.SAMN05421670_2984"/>
<evidence type="ECO:0000313" key="2">
    <source>
        <dbReference type="Proteomes" id="UP000198734"/>
    </source>
</evidence>
<dbReference type="Gene3D" id="3.40.30.10">
    <property type="entry name" value="Glutaredoxin"/>
    <property type="match status" value="1"/>
</dbReference>
<keyword evidence="2" id="KW-1185">Reference proteome</keyword>
<dbReference type="EMBL" id="FOXU01000006">
    <property type="protein sequence ID" value="SFQ61556.1"/>
    <property type="molecule type" value="Genomic_DNA"/>
</dbReference>
<dbReference type="Pfam" id="PF05768">
    <property type="entry name" value="Glrx-like"/>
    <property type="match status" value="1"/>
</dbReference>
<evidence type="ECO:0000313" key="1">
    <source>
        <dbReference type="EMBL" id="SFQ61556.1"/>
    </source>
</evidence>
<dbReference type="InterPro" id="IPR036249">
    <property type="entry name" value="Thioredoxin-like_sf"/>
</dbReference>
<sequence>MIVHFYTRPGCHLCDDARLMLKLVREDVAFDIKEVNIEEDDTLHEKYMLMIPVIELEGKIIQYGQVDYATILEALLR</sequence>
<dbReference type="SUPFAM" id="SSF52833">
    <property type="entry name" value="Thioredoxin-like"/>
    <property type="match status" value="1"/>
</dbReference>
<reference evidence="2" key="1">
    <citation type="submission" date="2016-10" db="EMBL/GenBank/DDBJ databases">
        <authorList>
            <person name="Varghese N."/>
            <person name="Submissions S."/>
        </authorList>
    </citation>
    <scope>NUCLEOTIDE SEQUENCE [LARGE SCALE GENOMIC DNA]</scope>
    <source>
        <strain evidence="2">DSM 11706</strain>
    </source>
</reference>
<gene>
    <name evidence="1" type="ORF">SAMN05421670_2984</name>
</gene>
<organism evidence="1 2">
    <name type="scientific">Psychrobacillus psychrotolerans</name>
    <dbReference type="NCBI Taxonomy" id="126156"/>
    <lineage>
        <taxon>Bacteria</taxon>
        <taxon>Bacillati</taxon>
        <taxon>Bacillota</taxon>
        <taxon>Bacilli</taxon>
        <taxon>Bacillales</taxon>
        <taxon>Bacillaceae</taxon>
        <taxon>Psychrobacillus</taxon>
    </lineage>
</organism>
<dbReference type="Proteomes" id="UP000198734">
    <property type="component" value="Unassembled WGS sequence"/>
</dbReference>
<protein>
    <submittedName>
        <fullName evidence="1">Glutaredoxin-like domain</fullName>
    </submittedName>
</protein>
<dbReference type="InterPro" id="IPR008554">
    <property type="entry name" value="Glutaredoxin-like"/>
</dbReference>